<dbReference type="SUPFAM" id="SSF55781">
    <property type="entry name" value="GAF domain-like"/>
    <property type="match status" value="1"/>
</dbReference>
<dbReference type="RefSeq" id="WP_183353639.1">
    <property type="nucleotide sequence ID" value="NZ_BLXX01000002.1"/>
</dbReference>
<dbReference type="Gene3D" id="3.30.450.40">
    <property type="match status" value="1"/>
</dbReference>
<feature type="domain" description="Response regulatory" evidence="9">
    <location>
        <begin position="6"/>
        <end position="123"/>
    </location>
</feature>
<dbReference type="SUPFAM" id="SSF52172">
    <property type="entry name" value="CheY-like"/>
    <property type="match status" value="1"/>
</dbReference>
<dbReference type="SUPFAM" id="SSF55785">
    <property type="entry name" value="PYP-like sensor domain (PAS domain)"/>
    <property type="match status" value="1"/>
</dbReference>
<comment type="caution">
    <text evidence="10">The sequence shown here is derived from an EMBL/GenBank/DDBJ whole genome shotgun (WGS) entry which is preliminary data.</text>
</comment>
<gene>
    <name evidence="10" type="primary">fgrL</name>
    <name evidence="10" type="ORF">GMST_11180</name>
</gene>
<evidence type="ECO:0000313" key="10">
    <source>
        <dbReference type="EMBL" id="GFO58793.1"/>
    </source>
</evidence>
<dbReference type="InterPro" id="IPR035965">
    <property type="entry name" value="PAS-like_dom_sf"/>
</dbReference>
<dbReference type="Gene3D" id="3.30.450.20">
    <property type="entry name" value="PAS domain"/>
    <property type="match status" value="1"/>
</dbReference>
<dbReference type="SUPFAM" id="SSF55874">
    <property type="entry name" value="ATPase domain of HSP90 chaperone/DNA topoisomerase II/histidine kinase"/>
    <property type="match status" value="1"/>
</dbReference>
<dbReference type="SUPFAM" id="SSF47384">
    <property type="entry name" value="Homodimeric domain of signal transducing histidine kinase"/>
    <property type="match status" value="1"/>
</dbReference>
<evidence type="ECO:0000256" key="1">
    <source>
        <dbReference type="ARBA" id="ARBA00000085"/>
    </source>
</evidence>
<keyword evidence="11" id="KW-1185">Reference proteome</keyword>
<evidence type="ECO:0000256" key="2">
    <source>
        <dbReference type="ARBA" id="ARBA00012438"/>
    </source>
</evidence>
<dbReference type="InterPro" id="IPR004358">
    <property type="entry name" value="Sig_transdc_His_kin-like_C"/>
</dbReference>
<evidence type="ECO:0000259" key="8">
    <source>
        <dbReference type="PROSITE" id="PS50109"/>
    </source>
</evidence>
<evidence type="ECO:0000256" key="4">
    <source>
        <dbReference type="ARBA" id="ARBA00022679"/>
    </source>
</evidence>
<dbReference type="PROSITE" id="PS50109">
    <property type="entry name" value="HIS_KIN"/>
    <property type="match status" value="1"/>
</dbReference>
<dbReference type="PRINTS" id="PR00344">
    <property type="entry name" value="BCTRLSENSOR"/>
</dbReference>
<dbReference type="EMBL" id="BLXX01000002">
    <property type="protein sequence ID" value="GFO58793.1"/>
    <property type="molecule type" value="Genomic_DNA"/>
</dbReference>
<reference evidence="11" key="1">
    <citation type="submission" date="2020-06" db="EMBL/GenBank/DDBJ databases">
        <title>Draft genomic sequence of Geomonas sp. Red330.</title>
        <authorList>
            <person name="Itoh H."/>
            <person name="Zhenxing X."/>
            <person name="Ushijima N."/>
            <person name="Masuda Y."/>
            <person name="Shiratori Y."/>
            <person name="Senoo K."/>
        </authorList>
    </citation>
    <scope>NUCLEOTIDE SEQUENCE [LARGE SCALE GENOMIC DNA]</scope>
    <source>
        <strain evidence="11">Red330</strain>
    </source>
</reference>
<dbReference type="GO" id="GO:0000155">
    <property type="term" value="F:phosphorelay sensor kinase activity"/>
    <property type="evidence" value="ECO:0007669"/>
    <property type="project" value="InterPro"/>
</dbReference>
<dbReference type="InterPro" id="IPR029016">
    <property type="entry name" value="GAF-like_dom_sf"/>
</dbReference>
<dbReference type="Gene3D" id="3.40.50.2300">
    <property type="match status" value="1"/>
</dbReference>
<evidence type="ECO:0000313" key="11">
    <source>
        <dbReference type="Proteomes" id="UP000556026"/>
    </source>
</evidence>
<feature type="modified residue" description="4-aspartylphosphate" evidence="6">
    <location>
        <position position="58"/>
    </location>
</feature>
<dbReference type="Pfam" id="PF13185">
    <property type="entry name" value="GAF_2"/>
    <property type="match status" value="1"/>
</dbReference>
<dbReference type="PROSITE" id="PS50110">
    <property type="entry name" value="RESPONSE_REGULATORY"/>
    <property type="match status" value="1"/>
</dbReference>
<dbReference type="CDD" id="cd00082">
    <property type="entry name" value="HisKA"/>
    <property type="match status" value="1"/>
</dbReference>
<keyword evidence="4" id="KW-0808">Transferase</keyword>
<dbReference type="InterPro" id="IPR000014">
    <property type="entry name" value="PAS"/>
</dbReference>
<dbReference type="Gene3D" id="1.10.287.130">
    <property type="match status" value="1"/>
</dbReference>
<dbReference type="InterPro" id="IPR011006">
    <property type="entry name" value="CheY-like_superfamily"/>
</dbReference>
<dbReference type="SMART" id="SM00091">
    <property type="entry name" value="PAS"/>
    <property type="match status" value="1"/>
</dbReference>
<evidence type="ECO:0000256" key="5">
    <source>
        <dbReference type="ARBA" id="ARBA00022777"/>
    </source>
</evidence>
<organism evidence="10 11">
    <name type="scientific">Geomonas silvestris</name>
    <dbReference type="NCBI Taxonomy" id="2740184"/>
    <lineage>
        <taxon>Bacteria</taxon>
        <taxon>Pseudomonadati</taxon>
        <taxon>Thermodesulfobacteriota</taxon>
        <taxon>Desulfuromonadia</taxon>
        <taxon>Geobacterales</taxon>
        <taxon>Geobacteraceae</taxon>
        <taxon>Geomonas</taxon>
    </lineage>
</organism>
<accession>A0A6V8MG43</accession>
<dbReference type="InterPro" id="IPR036890">
    <property type="entry name" value="HATPase_C_sf"/>
</dbReference>
<dbReference type="SMART" id="SM00448">
    <property type="entry name" value="REC"/>
    <property type="match status" value="1"/>
</dbReference>
<comment type="catalytic activity">
    <reaction evidence="1">
        <text>ATP + protein L-histidine = ADP + protein N-phospho-L-histidine.</text>
        <dbReference type="EC" id="2.7.13.3"/>
    </reaction>
</comment>
<dbReference type="SMART" id="SM00387">
    <property type="entry name" value="HATPase_c"/>
    <property type="match status" value="1"/>
</dbReference>
<evidence type="ECO:0000256" key="3">
    <source>
        <dbReference type="ARBA" id="ARBA00022553"/>
    </source>
</evidence>
<keyword evidence="3 6" id="KW-0597">Phosphoprotein</keyword>
<dbReference type="InterPro" id="IPR003661">
    <property type="entry name" value="HisK_dim/P_dom"/>
</dbReference>
<evidence type="ECO:0000259" key="9">
    <source>
        <dbReference type="PROSITE" id="PS50110"/>
    </source>
</evidence>
<dbReference type="Proteomes" id="UP000556026">
    <property type="component" value="Unassembled WGS sequence"/>
</dbReference>
<dbReference type="Pfam" id="PF00512">
    <property type="entry name" value="HisKA"/>
    <property type="match status" value="1"/>
</dbReference>
<evidence type="ECO:0000256" key="7">
    <source>
        <dbReference type="SAM" id="Coils"/>
    </source>
</evidence>
<dbReference type="InterPro" id="IPR005467">
    <property type="entry name" value="His_kinase_dom"/>
</dbReference>
<sequence length="719" mass="80954">MKKELKVLMVEDSLEDSLLLQRELTRGGYQLVKQHRVETAGDLRRALQEEKWDIILSDYRMPSFDAPGALEVLHESGQDIPFIIVSGKIGEDLAVAAMKSGANDYLMKGNLARLHPAVERELREAEVRRRHKVTQEAVRRGKAEWEAVFDAVSDLIVITDADGIISRCNGRVNNYFPGGYEAIIGRRIDEVFFGGEQPEGQVFRFVHSMQSEVDEDITFPNLQGWFNVASYPMRFEGSEGVDRTGIVFIIKDITKRRQVEEEKRTSDRELLTLYAVAFRLQYGQGLDKVMGDLLFQLHNMLQMEFSCIHFCEGPRLMIRASLGISPAFEKAITLIPKAAEWNQLVQIGRPFRGEHPDERFPPKARAAAVDMGVHSWCAVPLKIGPEVMGVMTVGTCSERTFSERDVFLLSSIAGQLAVLIENYNLYDRMKEKAEELFRSKEELRENLQQVKRANEELGRLNTVKNNFIGIASHELKTPITSIMGGVEFLLKYSGIQMTPEQHNIFVSVYEGTVQLRKLVEDLLSISRLETLGTLPVKKPSSLIRLCREAHDLFALPLSERRISVRITGDEAEVPVDEGFALLAVKNLLENAIKFTPDGGDVLLNGRVLKKDDLGTLTKKVRHFYHGFPKNLQPAERWYLLQVKDSGIGIPHEELVRIFDKFYGVGDIGHHSSGVTAFMSKGSGLGLSIVHGIMDVHKGVVWVESKEGQGSTFSLLFPME</sequence>
<feature type="domain" description="Histidine kinase" evidence="8">
    <location>
        <begin position="470"/>
        <end position="719"/>
    </location>
</feature>
<dbReference type="CDD" id="cd00156">
    <property type="entry name" value="REC"/>
    <property type="match status" value="1"/>
</dbReference>
<dbReference type="CDD" id="cd00130">
    <property type="entry name" value="PAS"/>
    <property type="match status" value="1"/>
</dbReference>
<dbReference type="InterPro" id="IPR001789">
    <property type="entry name" value="Sig_transdc_resp-reg_receiver"/>
</dbReference>
<dbReference type="SMART" id="SM00388">
    <property type="entry name" value="HisKA"/>
    <property type="match status" value="1"/>
</dbReference>
<dbReference type="SMART" id="SM00065">
    <property type="entry name" value="GAF"/>
    <property type="match status" value="1"/>
</dbReference>
<proteinExistence type="predicted"/>
<dbReference type="Pfam" id="PF13426">
    <property type="entry name" value="PAS_9"/>
    <property type="match status" value="1"/>
</dbReference>
<dbReference type="Pfam" id="PF00072">
    <property type="entry name" value="Response_reg"/>
    <property type="match status" value="1"/>
</dbReference>
<name>A0A6V8MG43_9BACT</name>
<evidence type="ECO:0000256" key="6">
    <source>
        <dbReference type="PROSITE-ProRule" id="PRU00169"/>
    </source>
</evidence>
<dbReference type="PANTHER" id="PTHR43547:SF2">
    <property type="entry name" value="HYBRID SIGNAL TRANSDUCTION HISTIDINE KINASE C"/>
    <property type="match status" value="1"/>
</dbReference>
<dbReference type="Pfam" id="PF02518">
    <property type="entry name" value="HATPase_c"/>
    <property type="match status" value="1"/>
</dbReference>
<feature type="coiled-coil region" evidence="7">
    <location>
        <begin position="426"/>
        <end position="463"/>
    </location>
</feature>
<protein>
    <recommendedName>
        <fullName evidence="2">histidine kinase</fullName>
        <ecNumber evidence="2">2.7.13.3</ecNumber>
    </recommendedName>
</protein>
<dbReference type="InterPro" id="IPR036097">
    <property type="entry name" value="HisK_dim/P_sf"/>
</dbReference>
<dbReference type="Gene3D" id="3.30.565.10">
    <property type="entry name" value="Histidine kinase-like ATPase, C-terminal domain"/>
    <property type="match status" value="1"/>
</dbReference>
<dbReference type="InterPro" id="IPR003018">
    <property type="entry name" value="GAF"/>
</dbReference>
<dbReference type="PANTHER" id="PTHR43547">
    <property type="entry name" value="TWO-COMPONENT HISTIDINE KINASE"/>
    <property type="match status" value="1"/>
</dbReference>
<keyword evidence="7" id="KW-0175">Coiled coil</keyword>
<keyword evidence="5 10" id="KW-0418">Kinase</keyword>
<dbReference type="EC" id="2.7.13.3" evidence="2"/>
<dbReference type="InterPro" id="IPR003594">
    <property type="entry name" value="HATPase_dom"/>
</dbReference>
<dbReference type="AlphaFoldDB" id="A0A6V8MG43"/>